<dbReference type="EMBL" id="QYCN01000004">
    <property type="protein sequence ID" value="RIY12991.1"/>
    <property type="molecule type" value="Genomic_DNA"/>
</dbReference>
<feature type="compositionally biased region" description="Polar residues" evidence="1">
    <location>
        <begin position="1"/>
        <end position="11"/>
    </location>
</feature>
<feature type="compositionally biased region" description="Acidic residues" evidence="1">
    <location>
        <begin position="36"/>
        <end position="47"/>
    </location>
</feature>
<dbReference type="OrthoDB" id="964393at2"/>
<evidence type="ECO:0000313" key="2">
    <source>
        <dbReference type="EMBL" id="RIY12991.1"/>
    </source>
</evidence>
<feature type="compositionally biased region" description="Basic and acidic residues" evidence="1">
    <location>
        <begin position="63"/>
        <end position="75"/>
    </location>
</feature>
<name>A0A418R6S4_9BACT</name>
<dbReference type="RefSeq" id="WP_119654588.1">
    <property type="nucleotide sequence ID" value="NZ_JBHUOI010000028.1"/>
</dbReference>
<accession>A0A418R6S4</accession>
<evidence type="ECO:0000256" key="1">
    <source>
        <dbReference type="SAM" id="MobiDB-lite"/>
    </source>
</evidence>
<organism evidence="2 3">
    <name type="scientific">Hymenobacter rubripertinctus</name>
    <dbReference type="NCBI Taxonomy" id="2029981"/>
    <lineage>
        <taxon>Bacteria</taxon>
        <taxon>Pseudomonadati</taxon>
        <taxon>Bacteroidota</taxon>
        <taxon>Cytophagia</taxon>
        <taxon>Cytophagales</taxon>
        <taxon>Hymenobacteraceae</taxon>
        <taxon>Hymenobacter</taxon>
    </lineage>
</organism>
<gene>
    <name evidence="2" type="ORF">D0T11_04480</name>
</gene>
<protein>
    <submittedName>
        <fullName evidence="2">Uncharacterized protein</fullName>
    </submittedName>
</protein>
<dbReference type="Proteomes" id="UP000284250">
    <property type="component" value="Unassembled WGS sequence"/>
</dbReference>
<evidence type="ECO:0000313" key="3">
    <source>
        <dbReference type="Proteomes" id="UP000284250"/>
    </source>
</evidence>
<sequence>MSDNSTQSSQENHGDPAGTGQRQSDPNSKPLATDDNQQELADEYTEDGLDKIPPHLVNNPNRNYDKPDIDKPPYS</sequence>
<keyword evidence="3" id="KW-1185">Reference proteome</keyword>
<proteinExistence type="predicted"/>
<reference evidence="2 3" key="1">
    <citation type="submission" date="2019-01" db="EMBL/GenBank/DDBJ databases">
        <title>Hymenobacter humicola sp. nov., isolated from soils in Antarctica.</title>
        <authorList>
            <person name="Sedlacek I."/>
            <person name="Holochova P."/>
            <person name="Kralova S."/>
            <person name="Pantucek R."/>
            <person name="Stankova E."/>
            <person name="Vrbovska V."/>
            <person name="Kristofova L."/>
            <person name="Svec P."/>
            <person name="Busse H.-J."/>
        </authorList>
    </citation>
    <scope>NUCLEOTIDE SEQUENCE [LARGE SCALE GENOMIC DNA]</scope>
    <source>
        <strain evidence="2 3">CCM 8852</strain>
    </source>
</reference>
<feature type="region of interest" description="Disordered" evidence="1">
    <location>
        <begin position="1"/>
        <end position="75"/>
    </location>
</feature>
<dbReference type="AlphaFoldDB" id="A0A418R6S4"/>
<comment type="caution">
    <text evidence="2">The sequence shown here is derived from an EMBL/GenBank/DDBJ whole genome shotgun (WGS) entry which is preliminary data.</text>
</comment>